<accession>A0AAD4AIC1</accession>
<keyword evidence="1" id="KW-0229">DNA integration</keyword>
<dbReference type="EMBL" id="AHBZ03000021">
    <property type="protein sequence ID" value="KAF7770105.1"/>
    <property type="molecule type" value="Genomic_DNA"/>
</dbReference>
<comment type="caution">
    <text evidence="6">The sequence shown here is derived from an EMBL/GenBank/DDBJ whole genome shotgun (WGS) entry which is preliminary data.</text>
</comment>
<proteinExistence type="predicted"/>
<dbReference type="AlphaFoldDB" id="A0AAD4AIC1"/>
<dbReference type="GO" id="GO:0003677">
    <property type="term" value="F:DNA binding"/>
    <property type="evidence" value="ECO:0007669"/>
    <property type="project" value="UniProtKB-UniRule"/>
</dbReference>
<organism evidence="6 7">
    <name type="scientific">Pseudoalteromonas citrea</name>
    <dbReference type="NCBI Taxonomy" id="43655"/>
    <lineage>
        <taxon>Bacteria</taxon>
        <taxon>Pseudomonadati</taxon>
        <taxon>Pseudomonadota</taxon>
        <taxon>Gammaproteobacteria</taxon>
        <taxon>Alteromonadales</taxon>
        <taxon>Pseudoalteromonadaceae</taxon>
        <taxon>Pseudoalteromonas</taxon>
    </lineage>
</organism>
<dbReference type="InterPro" id="IPR011010">
    <property type="entry name" value="DNA_brk_join_enz"/>
</dbReference>
<reference evidence="6" key="1">
    <citation type="journal article" date="2012" name="J. Bacteriol.">
        <title>Genome sequences of type strains of seven species of the marine bacterium Pseudoalteromonas.</title>
        <authorList>
            <person name="Xie B.B."/>
            <person name="Shu Y.L."/>
            <person name="Qin Q.L."/>
            <person name="Rong J.C."/>
            <person name="Zhang X.Y."/>
            <person name="Chen X.L."/>
            <person name="Shi M."/>
            <person name="He H.L."/>
            <person name="Zhou B.C."/>
            <person name="Zhang Y.Z."/>
        </authorList>
    </citation>
    <scope>NUCLEOTIDE SEQUENCE</scope>
    <source>
        <strain evidence="6">DSM 8771</strain>
    </source>
</reference>
<dbReference type="SUPFAM" id="SSF56349">
    <property type="entry name" value="DNA breaking-rejoining enzymes"/>
    <property type="match status" value="1"/>
</dbReference>
<name>A0AAD4AIC1_9GAMM</name>
<dbReference type="InterPro" id="IPR013762">
    <property type="entry name" value="Integrase-like_cat_sf"/>
</dbReference>
<dbReference type="Gene3D" id="1.10.443.10">
    <property type="entry name" value="Intergrase catalytic core"/>
    <property type="match status" value="1"/>
</dbReference>
<evidence type="ECO:0000256" key="4">
    <source>
        <dbReference type="PROSITE-ProRule" id="PRU01248"/>
    </source>
</evidence>
<dbReference type="Proteomes" id="UP000016487">
    <property type="component" value="Unassembled WGS sequence"/>
</dbReference>
<reference evidence="6" key="2">
    <citation type="submission" date="2015-03" db="EMBL/GenBank/DDBJ databases">
        <title>Genome sequence of Pseudoalteromonas citrea.</title>
        <authorList>
            <person name="Xie B.-B."/>
            <person name="Rong J.-C."/>
            <person name="Qin Q.-L."/>
            <person name="Zhang Y.-Z."/>
        </authorList>
    </citation>
    <scope>NUCLEOTIDE SEQUENCE</scope>
    <source>
        <strain evidence="6">DSM 8771</strain>
    </source>
</reference>
<evidence type="ECO:0000259" key="5">
    <source>
        <dbReference type="PROSITE" id="PS51900"/>
    </source>
</evidence>
<dbReference type="GO" id="GO:0015074">
    <property type="term" value="P:DNA integration"/>
    <property type="evidence" value="ECO:0007669"/>
    <property type="project" value="UniProtKB-KW"/>
</dbReference>
<dbReference type="GO" id="GO:0006310">
    <property type="term" value="P:DNA recombination"/>
    <property type="evidence" value="ECO:0007669"/>
    <property type="project" value="UniProtKB-KW"/>
</dbReference>
<keyword evidence="2 4" id="KW-0238">DNA-binding</keyword>
<dbReference type="RefSeq" id="WP_010365105.1">
    <property type="nucleotide sequence ID" value="NZ_AHBZ03000021.1"/>
</dbReference>
<dbReference type="InterPro" id="IPR010998">
    <property type="entry name" value="Integrase_recombinase_N"/>
</dbReference>
<keyword evidence="3" id="KW-0233">DNA recombination</keyword>
<dbReference type="PROSITE" id="PS51900">
    <property type="entry name" value="CB"/>
    <property type="match status" value="1"/>
</dbReference>
<evidence type="ECO:0000313" key="6">
    <source>
        <dbReference type="EMBL" id="KAF7770105.1"/>
    </source>
</evidence>
<evidence type="ECO:0000256" key="1">
    <source>
        <dbReference type="ARBA" id="ARBA00022908"/>
    </source>
</evidence>
<dbReference type="InterPro" id="IPR002104">
    <property type="entry name" value="Integrase_catalytic"/>
</dbReference>
<sequence length="405" mass="47331">MTPRRRVEGRDEWPEGLYKRKMRGVDRYFFKTETGKEIFFPANTPFIEAYQAAQAYNEQYRNPLTMLAVKMDKYNRPLNEWSKIILRRIKNEEELGENALSTFEKDTDRLNALFGHVLSKEITPEHTTEYLNHYCAGKSKNVYNRKLSFLNKFFSYMMDEQAITTHPSIGKKWRKIKRVEKQKAQADLDKEGYIAIYDAAPTWLKVAMSICLQSTHAVKELHRLKHKIAKPKAGECGCVWFKEPKETWCDLTSKNVVIYGNMYIHRHKSQHKKSSFVCIPITEALKSAIDLSKTDGLICPYIVRRKPTRNNKISKHCDHRFQITSNNISRGFSKVRDELELYSHLPKEKRPTFHEIRRLSARILLNAGSSPSQRMAHSDEATTKIYTDTNDIEWTEVAPLSVRFD</sequence>
<gene>
    <name evidence="6" type="ORF">PCIT_a3064</name>
</gene>
<feature type="domain" description="Core-binding (CB)" evidence="5">
    <location>
        <begin position="76"/>
        <end position="158"/>
    </location>
</feature>
<dbReference type="InterPro" id="IPR044068">
    <property type="entry name" value="CB"/>
</dbReference>
<evidence type="ECO:0000256" key="3">
    <source>
        <dbReference type="ARBA" id="ARBA00023172"/>
    </source>
</evidence>
<protein>
    <recommendedName>
        <fullName evidence="5">Core-binding (CB) domain-containing protein</fullName>
    </recommendedName>
</protein>
<evidence type="ECO:0000313" key="7">
    <source>
        <dbReference type="Proteomes" id="UP000016487"/>
    </source>
</evidence>
<evidence type="ECO:0000256" key="2">
    <source>
        <dbReference type="ARBA" id="ARBA00023125"/>
    </source>
</evidence>
<dbReference type="Gene3D" id="1.10.150.130">
    <property type="match status" value="1"/>
</dbReference>
<dbReference type="Pfam" id="PF00589">
    <property type="entry name" value="Phage_integrase"/>
    <property type="match status" value="1"/>
</dbReference>